<keyword evidence="1" id="KW-0732">Signal</keyword>
<proteinExistence type="predicted"/>
<dbReference type="AlphaFoldDB" id="A0A291M4U9"/>
<reference evidence="2 3" key="1">
    <citation type="submission" date="2017-05" db="EMBL/GenBank/DDBJ databases">
        <title>Comparative genomic and metabolic analysis of manganese-oxidizing mechanisms in Celeribater manganoxidans DY25T: its adaption to the environment of polymetallic nodule.</title>
        <authorList>
            <person name="Wang X."/>
        </authorList>
    </citation>
    <scope>NUCLEOTIDE SEQUENCE [LARGE SCALE GENOMIC DNA]</scope>
    <source>
        <strain evidence="2 3">DY25</strain>
        <plasmid evidence="3">pdy25-e</plasmid>
    </source>
</reference>
<dbReference type="InterPro" id="IPR010642">
    <property type="entry name" value="Invasion_prot_B"/>
</dbReference>
<dbReference type="KEGG" id="cmag:CBW24_17855"/>
<sequence length="165" mass="16757">MAALAAAILLTTTAPGSAQEAPRVGQTFGDWVFDCTALSETASRCQLKQTMVTPGEARRAVAQLTLMPGAEGQGPALSVLLPLGLIIPAGVSVAVDDDTPLAMTLLRCVAAGCVAQRALSAEDVAALRAGTVLKIRFANVPGRQITLDGSLKGVSAGLDATGWDS</sequence>
<evidence type="ECO:0008006" key="4">
    <source>
        <dbReference type="Google" id="ProtNLM"/>
    </source>
</evidence>
<keyword evidence="3" id="KW-1185">Reference proteome</keyword>
<name>A0A291M4U9_9RHOB</name>
<feature type="chain" id="PRO_5012358130" description="Invasion protein IalB" evidence="1">
    <location>
        <begin position="19"/>
        <end position="165"/>
    </location>
</feature>
<geneLocation type="plasmid" evidence="3">
    <name>pdy25-e</name>
</geneLocation>
<dbReference type="Gene3D" id="2.60.40.1880">
    <property type="entry name" value="Invasion associated locus B (IalB) protein"/>
    <property type="match status" value="1"/>
</dbReference>
<evidence type="ECO:0000313" key="2">
    <source>
        <dbReference type="EMBL" id="ATI44006.1"/>
    </source>
</evidence>
<evidence type="ECO:0000313" key="3">
    <source>
        <dbReference type="Proteomes" id="UP000219050"/>
    </source>
</evidence>
<dbReference type="InterPro" id="IPR038696">
    <property type="entry name" value="IalB_sf"/>
</dbReference>
<organism evidence="2 3">
    <name type="scientific">Pacificitalea manganoxidans</name>
    <dbReference type="NCBI Taxonomy" id="1411902"/>
    <lineage>
        <taxon>Bacteria</taxon>
        <taxon>Pseudomonadati</taxon>
        <taxon>Pseudomonadota</taxon>
        <taxon>Alphaproteobacteria</taxon>
        <taxon>Rhodobacterales</taxon>
        <taxon>Paracoccaceae</taxon>
        <taxon>Pacificitalea</taxon>
    </lineage>
</organism>
<feature type="signal peptide" evidence="1">
    <location>
        <begin position="1"/>
        <end position="18"/>
    </location>
</feature>
<accession>A0A291M4U9</accession>
<evidence type="ECO:0000256" key="1">
    <source>
        <dbReference type="SAM" id="SignalP"/>
    </source>
</evidence>
<dbReference type="Pfam" id="PF06776">
    <property type="entry name" value="IalB"/>
    <property type="match status" value="1"/>
</dbReference>
<gene>
    <name evidence="2" type="ORF">CBW24_17855</name>
</gene>
<dbReference type="Proteomes" id="UP000219050">
    <property type="component" value="Plasmid pDY25-E"/>
</dbReference>
<protein>
    <recommendedName>
        <fullName evidence="4">Invasion protein IalB</fullName>
    </recommendedName>
</protein>
<dbReference type="EMBL" id="CP021409">
    <property type="protein sequence ID" value="ATI44006.1"/>
    <property type="molecule type" value="Genomic_DNA"/>
</dbReference>
<keyword evidence="2" id="KW-0614">Plasmid</keyword>